<feature type="domain" description="EF-hand" evidence="2">
    <location>
        <begin position="84"/>
        <end position="119"/>
    </location>
</feature>
<feature type="domain" description="EF-hand" evidence="2">
    <location>
        <begin position="10"/>
        <end position="45"/>
    </location>
</feature>
<gene>
    <name evidence="3" type="ORF">M9Y10_044794</name>
</gene>
<dbReference type="Gene3D" id="1.10.238.10">
    <property type="entry name" value="EF-hand"/>
    <property type="match status" value="1"/>
</dbReference>
<dbReference type="EMBL" id="JAPFFF010000009">
    <property type="protein sequence ID" value="KAK8882154.1"/>
    <property type="molecule type" value="Genomic_DNA"/>
</dbReference>
<evidence type="ECO:0000259" key="2">
    <source>
        <dbReference type="PROSITE" id="PS50222"/>
    </source>
</evidence>
<reference evidence="3 4" key="1">
    <citation type="submission" date="2024-04" db="EMBL/GenBank/DDBJ databases">
        <title>Tritrichomonas musculus Genome.</title>
        <authorList>
            <person name="Alves-Ferreira E."/>
            <person name="Grigg M."/>
            <person name="Lorenzi H."/>
            <person name="Galac M."/>
        </authorList>
    </citation>
    <scope>NUCLEOTIDE SEQUENCE [LARGE SCALE GENOMIC DNA]</scope>
    <source>
        <strain evidence="3 4">EAF2021</strain>
    </source>
</reference>
<proteinExistence type="predicted"/>
<dbReference type="PROSITE" id="PS50222">
    <property type="entry name" value="EF_HAND_2"/>
    <property type="match status" value="2"/>
</dbReference>
<evidence type="ECO:0000313" key="3">
    <source>
        <dbReference type="EMBL" id="KAK8882154.1"/>
    </source>
</evidence>
<dbReference type="Proteomes" id="UP001470230">
    <property type="component" value="Unassembled WGS sequence"/>
</dbReference>
<keyword evidence="4" id="KW-1185">Reference proteome</keyword>
<organism evidence="3 4">
    <name type="scientific">Tritrichomonas musculus</name>
    <dbReference type="NCBI Taxonomy" id="1915356"/>
    <lineage>
        <taxon>Eukaryota</taxon>
        <taxon>Metamonada</taxon>
        <taxon>Parabasalia</taxon>
        <taxon>Tritrichomonadida</taxon>
        <taxon>Tritrichomonadidae</taxon>
        <taxon>Tritrichomonas</taxon>
    </lineage>
</organism>
<keyword evidence="1" id="KW-0677">Repeat</keyword>
<evidence type="ECO:0000313" key="4">
    <source>
        <dbReference type="Proteomes" id="UP001470230"/>
    </source>
</evidence>
<sequence length="149" mass="17362">MSDLNFITDNQLRTFQAAFDHYDKSKQGMISINDISKALKLIGIIITYDDLQNMLSSSLIDEETQLFDFPEFVSIIYYYLRGADTQEELIRAFSSFDTDHDGKIPIGLMSDILTNLKHPIPKERADELLQRYKDNDLIDYKQFIKKVRP</sequence>
<dbReference type="SMART" id="SM00054">
    <property type="entry name" value="EFh"/>
    <property type="match status" value="2"/>
</dbReference>
<dbReference type="SUPFAM" id="SSF47473">
    <property type="entry name" value="EF-hand"/>
    <property type="match status" value="1"/>
</dbReference>
<dbReference type="InterPro" id="IPR002048">
    <property type="entry name" value="EF_hand_dom"/>
</dbReference>
<dbReference type="InterPro" id="IPR050230">
    <property type="entry name" value="CALM/Myosin/TropC-like"/>
</dbReference>
<comment type="caution">
    <text evidence="3">The sequence shown here is derived from an EMBL/GenBank/DDBJ whole genome shotgun (WGS) entry which is preliminary data.</text>
</comment>
<protein>
    <submittedName>
        <fullName evidence="3">Calmodulin-like protein 4</fullName>
    </submittedName>
</protein>
<evidence type="ECO:0000256" key="1">
    <source>
        <dbReference type="ARBA" id="ARBA00022737"/>
    </source>
</evidence>
<dbReference type="PANTHER" id="PTHR23048">
    <property type="entry name" value="MYOSIN LIGHT CHAIN 1, 3"/>
    <property type="match status" value="1"/>
</dbReference>
<dbReference type="InterPro" id="IPR011992">
    <property type="entry name" value="EF-hand-dom_pair"/>
</dbReference>
<name>A0ABR2JTE0_9EUKA</name>
<accession>A0ABR2JTE0</accession>
<dbReference type="PANTHER" id="PTHR23048:SF0">
    <property type="entry name" value="CALMODULIN LIKE 3"/>
    <property type="match status" value="1"/>
</dbReference>